<evidence type="ECO:0000313" key="2">
    <source>
        <dbReference type="Proteomes" id="UP001239626"/>
    </source>
</evidence>
<feature type="non-terminal residue" evidence="1">
    <location>
        <position position="1"/>
    </location>
</feature>
<comment type="caution">
    <text evidence="1">The sequence shown here is derived from an EMBL/GenBank/DDBJ whole genome shotgun (WGS) entry which is preliminary data.</text>
</comment>
<organism evidence="1 2">
    <name type="scientific">Cellulomonas humilata</name>
    <dbReference type="NCBI Taxonomy" id="144055"/>
    <lineage>
        <taxon>Bacteria</taxon>
        <taxon>Bacillati</taxon>
        <taxon>Actinomycetota</taxon>
        <taxon>Actinomycetes</taxon>
        <taxon>Micrococcales</taxon>
        <taxon>Cellulomonadaceae</taxon>
        <taxon>Cellulomonas</taxon>
    </lineage>
</organism>
<accession>A0ABU0EL44</accession>
<keyword evidence="2" id="KW-1185">Reference proteome</keyword>
<gene>
    <name evidence="1" type="ORF">J2X26_004114</name>
</gene>
<proteinExistence type="predicted"/>
<dbReference type="EMBL" id="JAUSVB010000007">
    <property type="protein sequence ID" value="MDQ0375771.1"/>
    <property type="molecule type" value="Genomic_DNA"/>
</dbReference>
<name>A0ABU0EL44_9CELL</name>
<dbReference type="Proteomes" id="UP001239626">
    <property type="component" value="Unassembled WGS sequence"/>
</dbReference>
<protein>
    <submittedName>
        <fullName evidence="1">Uncharacterized protein</fullName>
    </submittedName>
</protein>
<sequence length="39" mass="4207">PGEAEETYNVPANTSVEIEPYDGTGRPGAILVELRFGAW</sequence>
<reference evidence="1 2" key="1">
    <citation type="submission" date="2023-07" db="EMBL/GenBank/DDBJ databases">
        <title>Sorghum-associated microbial communities from plants grown in Nebraska, USA.</title>
        <authorList>
            <person name="Schachtman D."/>
        </authorList>
    </citation>
    <scope>NUCLEOTIDE SEQUENCE [LARGE SCALE GENOMIC DNA]</scope>
    <source>
        <strain evidence="1 2">BE332</strain>
    </source>
</reference>
<evidence type="ECO:0000313" key="1">
    <source>
        <dbReference type="EMBL" id="MDQ0375771.1"/>
    </source>
</evidence>